<evidence type="ECO:0000313" key="3">
    <source>
        <dbReference type="Proteomes" id="UP000478052"/>
    </source>
</evidence>
<name>A0A6G0Z9Q4_APHCR</name>
<feature type="non-terminal residue" evidence="2">
    <location>
        <position position="1"/>
    </location>
</feature>
<organism evidence="2 3">
    <name type="scientific">Aphis craccivora</name>
    <name type="common">Cowpea aphid</name>
    <dbReference type="NCBI Taxonomy" id="307492"/>
    <lineage>
        <taxon>Eukaryota</taxon>
        <taxon>Metazoa</taxon>
        <taxon>Ecdysozoa</taxon>
        <taxon>Arthropoda</taxon>
        <taxon>Hexapoda</taxon>
        <taxon>Insecta</taxon>
        <taxon>Pterygota</taxon>
        <taxon>Neoptera</taxon>
        <taxon>Paraneoptera</taxon>
        <taxon>Hemiptera</taxon>
        <taxon>Sternorrhyncha</taxon>
        <taxon>Aphidomorpha</taxon>
        <taxon>Aphidoidea</taxon>
        <taxon>Aphididae</taxon>
        <taxon>Aphidini</taxon>
        <taxon>Aphis</taxon>
        <taxon>Aphis</taxon>
    </lineage>
</organism>
<keyword evidence="3" id="KW-1185">Reference proteome</keyword>
<accession>A0A6G0Z9Q4</accession>
<dbReference type="EMBL" id="VUJU01000976">
    <property type="protein sequence ID" value="KAF0767394.1"/>
    <property type="molecule type" value="Genomic_DNA"/>
</dbReference>
<dbReference type="Proteomes" id="UP000478052">
    <property type="component" value="Unassembled WGS sequence"/>
</dbReference>
<protein>
    <submittedName>
        <fullName evidence="2">Uncharacterized protein</fullName>
    </submittedName>
</protein>
<feature type="region of interest" description="Disordered" evidence="1">
    <location>
        <begin position="24"/>
        <end position="53"/>
    </location>
</feature>
<feature type="compositionally biased region" description="Basic residues" evidence="1">
    <location>
        <begin position="32"/>
        <end position="53"/>
    </location>
</feature>
<sequence>RSTVIGRGRSHIVRFASVTRARFRRRENPQKRGGRTHRTRARHRRHRFHRPRHHTTCEKLKTIQNTACRRRRL</sequence>
<comment type="caution">
    <text evidence="2">The sequence shown here is derived from an EMBL/GenBank/DDBJ whole genome shotgun (WGS) entry which is preliminary data.</text>
</comment>
<gene>
    <name evidence="2" type="ORF">FWK35_00011839</name>
</gene>
<dbReference type="AlphaFoldDB" id="A0A6G0Z9Q4"/>
<reference evidence="2 3" key="1">
    <citation type="submission" date="2019-08" db="EMBL/GenBank/DDBJ databases">
        <title>Whole genome of Aphis craccivora.</title>
        <authorList>
            <person name="Voronova N.V."/>
            <person name="Shulinski R.S."/>
            <person name="Bandarenka Y.V."/>
            <person name="Zhorov D.G."/>
            <person name="Warner D."/>
        </authorList>
    </citation>
    <scope>NUCLEOTIDE SEQUENCE [LARGE SCALE GENOMIC DNA]</scope>
    <source>
        <strain evidence="2">180601</strain>
        <tissue evidence="2">Whole Body</tissue>
    </source>
</reference>
<evidence type="ECO:0000313" key="2">
    <source>
        <dbReference type="EMBL" id="KAF0767394.1"/>
    </source>
</evidence>
<evidence type="ECO:0000256" key="1">
    <source>
        <dbReference type="SAM" id="MobiDB-lite"/>
    </source>
</evidence>
<proteinExistence type="predicted"/>